<dbReference type="Proteomes" id="UP000070544">
    <property type="component" value="Unassembled WGS sequence"/>
</dbReference>
<gene>
    <name evidence="1" type="ORF">M427DRAFT_277732</name>
</gene>
<name>A0A139AYF7_GONPJ</name>
<protein>
    <submittedName>
        <fullName evidence="1">Uncharacterized protein</fullName>
    </submittedName>
</protein>
<sequence>MLHEALHPLSCSFLWDSNSYRGEKTIRIVASMAITSSLAFGALPYVGKENLQFLAEYCHQCILVRVWSWKLIKKILCFVDGEDKDAAIWHPEGLNLLCWCNTTRRPNYVKARFCSLKPADSLTCPSASMSASAPCPSATSLSPRAYHTPSRTCSFSSLRSLSWNELT</sequence>
<keyword evidence="2" id="KW-1185">Reference proteome</keyword>
<evidence type="ECO:0000313" key="2">
    <source>
        <dbReference type="Proteomes" id="UP000070544"/>
    </source>
</evidence>
<organism evidence="1 2">
    <name type="scientific">Gonapodya prolifera (strain JEL478)</name>
    <name type="common">Monoblepharis prolifera</name>
    <dbReference type="NCBI Taxonomy" id="1344416"/>
    <lineage>
        <taxon>Eukaryota</taxon>
        <taxon>Fungi</taxon>
        <taxon>Fungi incertae sedis</taxon>
        <taxon>Chytridiomycota</taxon>
        <taxon>Chytridiomycota incertae sedis</taxon>
        <taxon>Monoblepharidomycetes</taxon>
        <taxon>Monoblepharidales</taxon>
        <taxon>Gonapodyaceae</taxon>
        <taxon>Gonapodya</taxon>
    </lineage>
</organism>
<dbReference type="AlphaFoldDB" id="A0A139AYF7"/>
<proteinExistence type="predicted"/>
<accession>A0A139AYF7</accession>
<reference evidence="1 2" key="1">
    <citation type="journal article" date="2015" name="Genome Biol. Evol.">
        <title>Phylogenomic analyses indicate that early fungi evolved digesting cell walls of algal ancestors of land plants.</title>
        <authorList>
            <person name="Chang Y."/>
            <person name="Wang S."/>
            <person name="Sekimoto S."/>
            <person name="Aerts A.L."/>
            <person name="Choi C."/>
            <person name="Clum A."/>
            <person name="LaButti K.M."/>
            <person name="Lindquist E.A."/>
            <person name="Yee Ngan C."/>
            <person name="Ohm R.A."/>
            <person name="Salamov A.A."/>
            <person name="Grigoriev I.V."/>
            <person name="Spatafora J.W."/>
            <person name="Berbee M.L."/>
        </authorList>
    </citation>
    <scope>NUCLEOTIDE SEQUENCE [LARGE SCALE GENOMIC DNA]</scope>
    <source>
        <strain evidence="1 2">JEL478</strain>
    </source>
</reference>
<dbReference type="EMBL" id="KQ965732">
    <property type="protein sequence ID" value="KXS21744.1"/>
    <property type="molecule type" value="Genomic_DNA"/>
</dbReference>
<evidence type="ECO:0000313" key="1">
    <source>
        <dbReference type="EMBL" id="KXS21744.1"/>
    </source>
</evidence>